<keyword evidence="2 5" id="KW-0645">Protease</keyword>
<dbReference type="InterPro" id="IPR051048">
    <property type="entry name" value="Peptidase_S8/S53_subtilisin"/>
</dbReference>
<gene>
    <name evidence="8" type="ORF">DVT68_12940</name>
</gene>
<dbReference type="PANTHER" id="PTHR43399">
    <property type="entry name" value="SUBTILISIN-RELATED"/>
    <property type="match status" value="1"/>
</dbReference>
<dbReference type="RefSeq" id="WP_114825507.1">
    <property type="nucleotide sequence ID" value="NZ_QQSY01000003.1"/>
</dbReference>
<dbReference type="PROSITE" id="PS00137">
    <property type="entry name" value="SUBTILASE_HIS"/>
    <property type="match status" value="1"/>
</dbReference>
<dbReference type="Gene3D" id="3.40.50.200">
    <property type="entry name" value="Peptidase S8/S53 domain"/>
    <property type="match status" value="1"/>
</dbReference>
<dbReference type="InterPro" id="IPR022398">
    <property type="entry name" value="Peptidase_S8_His-AS"/>
</dbReference>
<comment type="similarity">
    <text evidence="1 5">Belongs to the peptidase S8 family.</text>
</comment>
<keyword evidence="3 5" id="KW-0378">Hydrolase</keyword>
<dbReference type="GO" id="GO:0006508">
    <property type="term" value="P:proteolysis"/>
    <property type="evidence" value="ECO:0007669"/>
    <property type="project" value="UniProtKB-KW"/>
</dbReference>
<feature type="signal peptide" evidence="6">
    <location>
        <begin position="1"/>
        <end position="21"/>
    </location>
</feature>
<feature type="active site" description="Charge relay system" evidence="5">
    <location>
        <position position="224"/>
    </location>
</feature>
<dbReference type="InterPro" id="IPR000209">
    <property type="entry name" value="Peptidase_S8/S53_dom"/>
</dbReference>
<sequence>MKRILTILSLMMVMATLGACAPARPTAPSVSATQGPTVDVAAMDTSRDIVLAVANPMDPPAMHAGSNLVGYASAGHYGASQRAISTLDALKSRYGIHEVTGWPIKTLDLYCIVLEPPPGMSRDAMLATLSRDERVQLAQPLQDYKVYSDAARDAHHYNDPYAELQRGFVETDAALAHHFSQGAGVHVAIIDTGVDMMHPDLRDNIREARNLVDDDVAAFNRDSHGTEVAGIITAEGDNHQGIVGMAPHAELSIYKACWYARAPGDGAHCNSFTLAKALAAVMDTDARIINLSLGGPADPLLNRLLAQLLQQGRIVVAALPPKGNGIGFPSALPGVIVVGASGGPAATPGMLSAPGKDILTTQPGGGYDFTSGSSMAAAHVSGIAALLLAIAPRLDGAKVNELLQRSSGSTHGVEEVNAASAVTALRAQQLAAH</sequence>
<protein>
    <submittedName>
        <fullName evidence="8">Serine protease</fullName>
    </submittedName>
</protein>
<dbReference type="PROSITE" id="PS00136">
    <property type="entry name" value="SUBTILASE_ASP"/>
    <property type="match status" value="1"/>
</dbReference>
<evidence type="ECO:0000256" key="1">
    <source>
        <dbReference type="ARBA" id="ARBA00011073"/>
    </source>
</evidence>
<name>A0A370K7H7_9GAMM</name>
<evidence type="ECO:0000256" key="6">
    <source>
        <dbReference type="SAM" id="SignalP"/>
    </source>
</evidence>
<dbReference type="InterPro" id="IPR015500">
    <property type="entry name" value="Peptidase_S8_subtilisin-rel"/>
</dbReference>
<dbReference type="AlphaFoldDB" id="A0A370K7H7"/>
<dbReference type="PANTHER" id="PTHR43399:SF4">
    <property type="entry name" value="CELL WALL-ASSOCIATED PROTEASE"/>
    <property type="match status" value="1"/>
</dbReference>
<dbReference type="GO" id="GO:0004252">
    <property type="term" value="F:serine-type endopeptidase activity"/>
    <property type="evidence" value="ECO:0007669"/>
    <property type="project" value="UniProtKB-UniRule"/>
</dbReference>
<dbReference type="InterPro" id="IPR036852">
    <property type="entry name" value="Peptidase_S8/S53_dom_sf"/>
</dbReference>
<reference evidence="8 9" key="1">
    <citation type="submission" date="2018-07" db="EMBL/GenBank/DDBJ databases">
        <title>Dyella solisilvae sp. nov., isolated from the pine and broad-leaved mixed forest soil.</title>
        <authorList>
            <person name="Gao Z."/>
            <person name="Qiu L."/>
        </authorList>
    </citation>
    <scope>NUCLEOTIDE SEQUENCE [LARGE SCALE GENOMIC DNA]</scope>
    <source>
        <strain evidence="8 9">DHG54</strain>
    </source>
</reference>
<evidence type="ECO:0000259" key="7">
    <source>
        <dbReference type="Pfam" id="PF00082"/>
    </source>
</evidence>
<evidence type="ECO:0000256" key="5">
    <source>
        <dbReference type="PROSITE-ProRule" id="PRU01240"/>
    </source>
</evidence>
<organism evidence="8 9">
    <name type="scientific">Dyella solisilvae</name>
    <dbReference type="NCBI Taxonomy" id="1920168"/>
    <lineage>
        <taxon>Bacteria</taxon>
        <taxon>Pseudomonadati</taxon>
        <taxon>Pseudomonadota</taxon>
        <taxon>Gammaproteobacteria</taxon>
        <taxon>Lysobacterales</taxon>
        <taxon>Rhodanobacteraceae</taxon>
        <taxon>Dyella</taxon>
    </lineage>
</organism>
<evidence type="ECO:0000313" key="8">
    <source>
        <dbReference type="EMBL" id="RDI97990.1"/>
    </source>
</evidence>
<evidence type="ECO:0000313" key="9">
    <source>
        <dbReference type="Proteomes" id="UP000254711"/>
    </source>
</evidence>
<accession>A0A370K7H7</accession>
<dbReference type="PROSITE" id="PS51257">
    <property type="entry name" value="PROKAR_LIPOPROTEIN"/>
    <property type="match status" value="1"/>
</dbReference>
<dbReference type="Pfam" id="PF00082">
    <property type="entry name" value="Peptidase_S8"/>
    <property type="match status" value="1"/>
</dbReference>
<dbReference type="PRINTS" id="PR00723">
    <property type="entry name" value="SUBTILISIN"/>
</dbReference>
<comment type="caution">
    <text evidence="8">The sequence shown here is derived from an EMBL/GenBank/DDBJ whole genome shotgun (WGS) entry which is preliminary data.</text>
</comment>
<dbReference type="SUPFAM" id="SSF52743">
    <property type="entry name" value="Subtilisin-like"/>
    <property type="match status" value="1"/>
</dbReference>
<evidence type="ECO:0000256" key="2">
    <source>
        <dbReference type="ARBA" id="ARBA00022670"/>
    </source>
</evidence>
<feature type="active site" description="Charge relay system" evidence="5">
    <location>
        <position position="374"/>
    </location>
</feature>
<dbReference type="Proteomes" id="UP000254711">
    <property type="component" value="Unassembled WGS sequence"/>
</dbReference>
<proteinExistence type="inferred from homology"/>
<feature type="active site" description="Charge relay system" evidence="5">
    <location>
        <position position="191"/>
    </location>
</feature>
<dbReference type="PROSITE" id="PS51892">
    <property type="entry name" value="SUBTILASE"/>
    <property type="match status" value="1"/>
</dbReference>
<keyword evidence="9" id="KW-1185">Reference proteome</keyword>
<evidence type="ECO:0000256" key="3">
    <source>
        <dbReference type="ARBA" id="ARBA00022801"/>
    </source>
</evidence>
<dbReference type="OrthoDB" id="9790784at2"/>
<keyword evidence="6" id="KW-0732">Signal</keyword>
<feature type="chain" id="PRO_5016926242" evidence="6">
    <location>
        <begin position="22"/>
        <end position="433"/>
    </location>
</feature>
<dbReference type="InterPro" id="IPR023827">
    <property type="entry name" value="Peptidase_S8_Asp-AS"/>
</dbReference>
<dbReference type="EMBL" id="QQSY01000003">
    <property type="protein sequence ID" value="RDI97990.1"/>
    <property type="molecule type" value="Genomic_DNA"/>
</dbReference>
<keyword evidence="4 5" id="KW-0720">Serine protease</keyword>
<evidence type="ECO:0000256" key="4">
    <source>
        <dbReference type="ARBA" id="ARBA00022825"/>
    </source>
</evidence>
<feature type="domain" description="Peptidase S8/S53" evidence="7">
    <location>
        <begin position="182"/>
        <end position="408"/>
    </location>
</feature>